<reference evidence="11 12" key="1">
    <citation type="submission" date="2018-12" db="EMBL/GenBank/DDBJ databases">
        <authorList>
            <person name="Li F."/>
        </authorList>
    </citation>
    <scope>NUCLEOTIDE SEQUENCE [LARGE SCALE GENOMIC DNA]</scope>
    <source>
        <strain evidence="11 12">11W25H-1</strain>
    </source>
</reference>
<keyword evidence="6" id="KW-0479">Metal-binding</keyword>
<dbReference type="Pfam" id="PF02424">
    <property type="entry name" value="ApbE"/>
    <property type="match status" value="1"/>
</dbReference>
<dbReference type="GO" id="GO:0046872">
    <property type="term" value="F:metal ion binding"/>
    <property type="evidence" value="ECO:0007669"/>
    <property type="project" value="UniProtKB-KW"/>
</dbReference>
<dbReference type="RefSeq" id="WP_128496162.1">
    <property type="nucleotide sequence ID" value="NZ_RZNB01000007.1"/>
</dbReference>
<keyword evidence="12" id="KW-1185">Reference proteome</keyword>
<accession>A0A444PPS8</accession>
<dbReference type="Gene3D" id="3.10.520.10">
    <property type="entry name" value="ApbE-like domains"/>
    <property type="match status" value="1"/>
</dbReference>
<comment type="cofactor">
    <cofactor evidence="1">
        <name>Mg(2+)</name>
        <dbReference type="ChEBI" id="CHEBI:18420"/>
    </cofactor>
</comment>
<evidence type="ECO:0000256" key="2">
    <source>
        <dbReference type="ARBA" id="ARBA00011955"/>
    </source>
</evidence>
<evidence type="ECO:0000256" key="9">
    <source>
        <dbReference type="ARBA" id="ARBA00031306"/>
    </source>
</evidence>
<evidence type="ECO:0000256" key="3">
    <source>
        <dbReference type="ARBA" id="ARBA00016337"/>
    </source>
</evidence>
<comment type="catalytic activity">
    <reaction evidence="10">
        <text>L-threonyl-[protein] + FAD = FMN-L-threonyl-[protein] + AMP + H(+)</text>
        <dbReference type="Rhea" id="RHEA:36847"/>
        <dbReference type="Rhea" id="RHEA-COMP:11060"/>
        <dbReference type="Rhea" id="RHEA-COMP:11061"/>
        <dbReference type="ChEBI" id="CHEBI:15378"/>
        <dbReference type="ChEBI" id="CHEBI:30013"/>
        <dbReference type="ChEBI" id="CHEBI:57692"/>
        <dbReference type="ChEBI" id="CHEBI:74257"/>
        <dbReference type="ChEBI" id="CHEBI:456215"/>
        <dbReference type="EC" id="2.7.1.180"/>
    </reaction>
</comment>
<evidence type="ECO:0000256" key="6">
    <source>
        <dbReference type="ARBA" id="ARBA00022723"/>
    </source>
</evidence>
<dbReference type="GO" id="GO:0016740">
    <property type="term" value="F:transferase activity"/>
    <property type="evidence" value="ECO:0007669"/>
    <property type="project" value="UniProtKB-KW"/>
</dbReference>
<gene>
    <name evidence="11" type="ORF">ELQ90_15320</name>
</gene>
<evidence type="ECO:0000256" key="5">
    <source>
        <dbReference type="ARBA" id="ARBA00022679"/>
    </source>
</evidence>
<keyword evidence="4" id="KW-0285">Flavoprotein</keyword>
<dbReference type="Proteomes" id="UP000288547">
    <property type="component" value="Unassembled WGS sequence"/>
</dbReference>
<evidence type="ECO:0000256" key="7">
    <source>
        <dbReference type="ARBA" id="ARBA00022827"/>
    </source>
</evidence>
<dbReference type="OrthoDB" id="3728306at2"/>
<dbReference type="PANTHER" id="PTHR30040:SF2">
    <property type="entry name" value="FAD:PROTEIN FMN TRANSFERASE"/>
    <property type="match status" value="1"/>
</dbReference>
<comment type="caution">
    <text evidence="11">The sequence shown here is derived from an EMBL/GenBank/DDBJ whole genome shotgun (WGS) entry which is preliminary data.</text>
</comment>
<dbReference type="InterPro" id="IPR024932">
    <property type="entry name" value="ApbE"/>
</dbReference>
<name>A0A444PPS8_9MICO</name>
<keyword evidence="7" id="KW-0274">FAD</keyword>
<evidence type="ECO:0000313" key="11">
    <source>
        <dbReference type="EMBL" id="RWZ46415.1"/>
    </source>
</evidence>
<dbReference type="InterPro" id="IPR003374">
    <property type="entry name" value="ApbE-like_sf"/>
</dbReference>
<dbReference type="EMBL" id="RZNB01000007">
    <property type="protein sequence ID" value="RWZ46415.1"/>
    <property type="molecule type" value="Genomic_DNA"/>
</dbReference>
<sequence>MPRAELLSEVPTAAAGVHEFEAIGVPWRIDTQHPLADVAREAVVACTDAFDRAWSRFRTDSLVAEIARTSGERTLPPEGAGLLALYRTLYDLTAGRVSPFVGAALEDLGYGRRLGVASPASGSPGPPGSVVPAWDDVASLDGDVLSTAAPVVLDVGAAGKGLLVDLVLEVLADHGVHDATVDASGDLRVSGRRRERVALEHPFDPTRAIGVVDVADGALCASATNRRSWGDGLHHVIDGLTGRPVDSIVATWALAPTAAVADAAATALFFVSPAEVHEATGALGVRMFSTGRSERHRDFTGELFS</sequence>
<organism evidence="11 12">
    <name type="scientific">Labedella phragmitis</name>
    <dbReference type="NCBI Taxonomy" id="2498849"/>
    <lineage>
        <taxon>Bacteria</taxon>
        <taxon>Bacillati</taxon>
        <taxon>Actinomycetota</taxon>
        <taxon>Actinomycetes</taxon>
        <taxon>Micrococcales</taxon>
        <taxon>Microbacteriaceae</taxon>
        <taxon>Labedella</taxon>
    </lineage>
</organism>
<dbReference type="AlphaFoldDB" id="A0A444PPS8"/>
<dbReference type="SUPFAM" id="SSF143631">
    <property type="entry name" value="ApbE-like"/>
    <property type="match status" value="1"/>
</dbReference>
<evidence type="ECO:0000256" key="1">
    <source>
        <dbReference type="ARBA" id="ARBA00001946"/>
    </source>
</evidence>
<evidence type="ECO:0000313" key="12">
    <source>
        <dbReference type="Proteomes" id="UP000288547"/>
    </source>
</evidence>
<dbReference type="EC" id="2.7.1.180" evidence="2"/>
<evidence type="ECO:0000256" key="4">
    <source>
        <dbReference type="ARBA" id="ARBA00022630"/>
    </source>
</evidence>
<dbReference type="PANTHER" id="PTHR30040">
    <property type="entry name" value="THIAMINE BIOSYNTHESIS LIPOPROTEIN APBE"/>
    <property type="match status" value="1"/>
</dbReference>
<keyword evidence="5 11" id="KW-0808">Transferase</keyword>
<keyword evidence="8" id="KW-0460">Magnesium</keyword>
<protein>
    <recommendedName>
        <fullName evidence="3">FAD:protein FMN transferase</fullName>
        <ecNumber evidence="2">2.7.1.180</ecNumber>
    </recommendedName>
    <alternativeName>
        <fullName evidence="9">Flavin transferase</fullName>
    </alternativeName>
</protein>
<proteinExistence type="predicted"/>
<evidence type="ECO:0000256" key="8">
    <source>
        <dbReference type="ARBA" id="ARBA00022842"/>
    </source>
</evidence>
<evidence type="ECO:0000256" key="10">
    <source>
        <dbReference type="ARBA" id="ARBA00048540"/>
    </source>
</evidence>